<protein>
    <submittedName>
        <fullName evidence="1">Uncharacterized protein</fullName>
    </submittedName>
</protein>
<dbReference type="AlphaFoldDB" id="A0A517Q5F8"/>
<organism evidence="1 2">
    <name type="scientific">Gimesia panareensis</name>
    <dbReference type="NCBI Taxonomy" id="2527978"/>
    <lineage>
        <taxon>Bacteria</taxon>
        <taxon>Pseudomonadati</taxon>
        <taxon>Planctomycetota</taxon>
        <taxon>Planctomycetia</taxon>
        <taxon>Planctomycetales</taxon>
        <taxon>Planctomycetaceae</taxon>
        <taxon>Gimesia</taxon>
    </lineage>
</organism>
<reference evidence="1 2" key="1">
    <citation type="submission" date="2019-03" db="EMBL/GenBank/DDBJ databases">
        <title>Deep-cultivation of Planctomycetes and their phenomic and genomic characterization uncovers novel biology.</title>
        <authorList>
            <person name="Wiegand S."/>
            <person name="Jogler M."/>
            <person name="Boedeker C."/>
            <person name="Pinto D."/>
            <person name="Vollmers J."/>
            <person name="Rivas-Marin E."/>
            <person name="Kohn T."/>
            <person name="Peeters S.H."/>
            <person name="Heuer A."/>
            <person name="Rast P."/>
            <person name="Oberbeckmann S."/>
            <person name="Bunk B."/>
            <person name="Jeske O."/>
            <person name="Meyerdierks A."/>
            <person name="Storesund J.E."/>
            <person name="Kallscheuer N."/>
            <person name="Luecker S."/>
            <person name="Lage O.M."/>
            <person name="Pohl T."/>
            <person name="Merkel B.J."/>
            <person name="Hornburger P."/>
            <person name="Mueller R.-W."/>
            <person name="Bruemmer F."/>
            <person name="Labrenz M."/>
            <person name="Spormann A.M."/>
            <person name="Op den Camp H."/>
            <person name="Overmann J."/>
            <person name="Amann R."/>
            <person name="Jetten M.S.M."/>
            <person name="Mascher T."/>
            <person name="Medema M.H."/>
            <person name="Devos D.P."/>
            <person name="Kaster A.-K."/>
            <person name="Ovreas L."/>
            <person name="Rohde M."/>
            <person name="Galperin M.Y."/>
            <person name="Jogler C."/>
        </authorList>
    </citation>
    <scope>NUCLEOTIDE SEQUENCE [LARGE SCALE GENOMIC DNA]</scope>
    <source>
        <strain evidence="1 2">Enr10</strain>
    </source>
</reference>
<accession>A0A517Q5F8</accession>
<dbReference type="Proteomes" id="UP000315647">
    <property type="component" value="Chromosome"/>
</dbReference>
<gene>
    <name evidence="1" type="ORF">Enr10x_21320</name>
</gene>
<proteinExistence type="predicted"/>
<keyword evidence="2" id="KW-1185">Reference proteome</keyword>
<dbReference type="EMBL" id="CP037421">
    <property type="protein sequence ID" value="QDT26822.1"/>
    <property type="molecule type" value="Genomic_DNA"/>
</dbReference>
<name>A0A517Q5F8_9PLAN</name>
<sequence length="113" mass="12697">MTASAKWRGHAICYNQDQGIWIYVDTGQPVEEWKDRPCGWCGDENTPEGHDGCLGTLPGVRNACCGHGVDDDAYIQFQDGSELRGLEAGEKFKEMETAFSRRFARFCRNRMSG</sequence>
<evidence type="ECO:0000313" key="2">
    <source>
        <dbReference type="Proteomes" id="UP000315647"/>
    </source>
</evidence>
<evidence type="ECO:0000313" key="1">
    <source>
        <dbReference type="EMBL" id="QDT26822.1"/>
    </source>
</evidence>